<keyword evidence="4" id="KW-1185">Reference proteome</keyword>
<dbReference type="InterPro" id="IPR036291">
    <property type="entry name" value="NAD(P)-bd_dom_sf"/>
</dbReference>
<dbReference type="SUPFAM" id="SSF51735">
    <property type="entry name" value="NAD(P)-binding Rossmann-fold domains"/>
    <property type="match status" value="1"/>
</dbReference>
<dbReference type="RefSeq" id="XP_024774111.1">
    <property type="nucleotide sequence ID" value="XM_024911921.1"/>
</dbReference>
<protein>
    <recommendedName>
        <fullName evidence="5">NAD(P)-binding protein</fullName>
    </recommendedName>
</protein>
<keyword evidence="2" id="KW-0560">Oxidoreductase</keyword>
<dbReference type="Pfam" id="PF00106">
    <property type="entry name" value="adh_short"/>
    <property type="match status" value="1"/>
</dbReference>
<gene>
    <name evidence="3" type="ORF">M431DRAFT_114995</name>
</gene>
<evidence type="ECO:0008006" key="5">
    <source>
        <dbReference type="Google" id="ProtNLM"/>
    </source>
</evidence>
<proteinExistence type="inferred from homology"/>
<name>A0A2T4ABG9_TRIHA</name>
<evidence type="ECO:0000313" key="4">
    <source>
        <dbReference type="Proteomes" id="UP000241690"/>
    </source>
</evidence>
<organism evidence="3 4">
    <name type="scientific">Trichoderma harzianum CBS 226.95</name>
    <dbReference type="NCBI Taxonomy" id="983964"/>
    <lineage>
        <taxon>Eukaryota</taxon>
        <taxon>Fungi</taxon>
        <taxon>Dikarya</taxon>
        <taxon>Ascomycota</taxon>
        <taxon>Pezizomycotina</taxon>
        <taxon>Sordariomycetes</taxon>
        <taxon>Hypocreomycetidae</taxon>
        <taxon>Hypocreales</taxon>
        <taxon>Hypocreaceae</taxon>
        <taxon>Trichoderma</taxon>
    </lineage>
</organism>
<evidence type="ECO:0000313" key="3">
    <source>
        <dbReference type="EMBL" id="PTB54434.1"/>
    </source>
</evidence>
<dbReference type="AlphaFoldDB" id="A0A2T4ABG9"/>
<reference evidence="3 4" key="1">
    <citation type="submission" date="2016-07" db="EMBL/GenBank/DDBJ databases">
        <title>Multiple horizontal gene transfer events from other fungi enriched the ability of initially mycotrophic Trichoderma (Ascomycota) to feed on dead plant biomass.</title>
        <authorList>
            <consortium name="DOE Joint Genome Institute"/>
            <person name="Aerts A."/>
            <person name="Atanasova L."/>
            <person name="Chenthamara K."/>
            <person name="Zhang J."/>
            <person name="Grujic M."/>
            <person name="Henrissat B."/>
            <person name="Kuo A."/>
            <person name="Salamov A."/>
            <person name="Lipzen A."/>
            <person name="Labutti K."/>
            <person name="Barry K."/>
            <person name="Miao Y."/>
            <person name="Rahimi M.J."/>
            <person name="Shen Q."/>
            <person name="Grigoriev I.V."/>
            <person name="Kubicek C.P."/>
            <person name="Druzhinina I.S."/>
        </authorList>
    </citation>
    <scope>NUCLEOTIDE SEQUENCE [LARGE SCALE GENOMIC DNA]</scope>
    <source>
        <strain evidence="3 4">CBS 226.95</strain>
    </source>
</reference>
<evidence type="ECO:0000256" key="1">
    <source>
        <dbReference type="ARBA" id="ARBA00006484"/>
    </source>
</evidence>
<accession>A0A2T4ABG9</accession>
<dbReference type="Gene3D" id="3.40.50.720">
    <property type="entry name" value="NAD(P)-binding Rossmann-like Domain"/>
    <property type="match status" value="1"/>
</dbReference>
<dbReference type="GO" id="GO:0016491">
    <property type="term" value="F:oxidoreductase activity"/>
    <property type="evidence" value="ECO:0007669"/>
    <property type="project" value="UniProtKB-KW"/>
</dbReference>
<dbReference type="PANTHER" id="PTHR42901">
    <property type="entry name" value="ALCOHOL DEHYDROGENASE"/>
    <property type="match status" value="1"/>
</dbReference>
<dbReference type="STRING" id="983964.A0A2T4ABG9"/>
<dbReference type="Proteomes" id="UP000241690">
    <property type="component" value="Unassembled WGS sequence"/>
</dbReference>
<evidence type="ECO:0000256" key="2">
    <source>
        <dbReference type="ARBA" id="ARBA00023002"/>
    </source>
</evidence>
<sequence length="306" mass="33581">MPLDANHPDFWTEALQFTPTIHRDVYPAISPSNKDIQQIAHRKVVLITGAGSGFGRGGAAKQWAAANAFAIVLAARTQQSIDEVAENLKTIGSTTQFLPIATDVSSETDVHNLFQRAIQTFGKIDVVVHCAGVLGPLELIGDAPVDEWWRSFEINVKGTFLIARELARVSANNEATFIQTGTAASYFASPQQSSYTSSKLATNMILSQLHEEYGNLRVFNVHPGMALSKVLRPELHIYAKDTVELFGSLTIYLSGRKADFLRNRFIAANWDVTDLEKHRDEIVAEGLLKSQAFKGDIGPGGHKFKS</sequence>
<dbReference type="GeneID" id="36620480"/>
<dbReference type="EMBL" id="KZ679680">
    <property type="protein sequence ID" value="PTB54434.1"/>
    <property type="molecule type" value="Genomic_DNA"/>
</dbReference>
<comment type="similarity">
    <text evidence="1">Belongs to the short-chain dehydrogenases/reductases (SDR) family.</text>
</comment>
<dbReference type="CDD" id="cd05233">
    <property type="entry name" value="SDR_c"/>
    <property type="match status" value="1"/>
</dbReference>
<dbReference type="PANTHER" id="PTHR42901:SF1">
    <property type="entry name" value="ALCOHOL DEHYDROGENASE"/>
    <property type="match status" value="1"/>
</dbReference>
<dbReference type="InterPro" id="IPR002347">
    <property type="entry name" value="SDR_fam"/>
</dbReference>
<dbReference type="PRINTS" id="PR00081">
    <property type="entry name" value="GDHRDH"/>
</dbReference>